<sequence>MSPADVYLSLKASDFIQHDLTPSMTFEGVEDEEWKIKAPDLQLALRKWYPLERSRSCQRDMVYYEFLNDKSTHTLIQSTINNLWSEKIREPQGLDKSCKSTYYSDETLADIAIDIFDLLLTRDLQRAHVVDFNPFAPKTDSLLFTYEELLSAFITSAQNSIVPEFRVIESPSSPHANTNAPNYQHNMVPLDALALSNGRNTNDFAGVLAEAIQKANTLA</sequence>
<gene>
    <name evidence="1" type="ORF">ACOLOM_LOCUS9320</name>
</gene>
<keyword evidence="2" id="KW-1185">Reference proteome</keyword>
<dbReference type="EMBL" id="CAJVPT010026729">
    <property type="protein sequence ID" value="CAG8680629.1"/>
    <property type="molecule type" value="Genomic_DNA"/>
</dbReference>
<accession>A0ACA9NZQ5</accession>
<evidence type="ECO:0000313" key="2">
    <source>
        <dbReference type="Proteomes" id="UP000789525"/>
    </source>
</evidence>
<proteinExistence type="predicted"/>
<protein>
    <submittedName>
        <fullName evidence="1">16636_t:CDS:1</fullName>
    </submittedName>
</protein>
<reference evidence="1" key="1">
    <citation type="submission" date="2021-06" db="EMBL/GenBank/DDBJ databases">
        <authorList>
            <person name="Kallberg Y."/>
            <person name="Tangrot J."/>
            <person name="Rosling A."/>
        </authorList>
    </citation>
    <scope>NUCLEOTIDE SEQUENCE</scope>
    <source>
        <strain evidence="1">CL356</strain>
    </source>
</reference>
<organism evidence="1 2">
    <name type="scientific">Acaulospora colombiana</name>
    <dbReference type="NCBI Taxonomy" id="27376"/>
    <lineage>
        <taxon>Eukaryota</taxon>
        <taxon>Fungi</taxon>
        <taxon>Fungi incertae sedis</taxon>
        <taxon>Mucoromycota</taxon>
        <taxon>Glomeromycotina</taxon>
        <taxon>Glomeromycetes</taxon>
        <taxon>Diversisporales</taxon>
        <taxon>Acaulosporaceae</taxon>
        <taxon>Acaulospora</taxon>
    </lineage>
</organism>
<comment type="caution">
    <text evidence="1">The sequence shown here is derived from an EMBL/GenBank/DDBJ whole genome shotgun (WGS) entry which is preliminary data.</text>
</comment>
<name>A0ACA9NZQ5_9GLOM</name>
<evidence type="ECO:0000313" key="1">
    <source>
        <dbReference type="EMBL" id="CAG8680629.1"/>
    </source>
</evidence>
<dbReference type="Proteomes" id="UP000789525">
    <property type="component" value="Unassembled WGS sequence"/>
</dbReference>